<dbReference type="EMBL" id="JADFTS010000003">
    <property type="protein sequence ID" value="KAF9613955.1"/>
    <property type="molecule type" value="Genomic_DNA"/>
</dbReference>
<dbReference type="SUPFAM" id="SSF52743">
    <property type="entry name" value="Subtilisin-like"/>
    <property type="match status" value="1"/>
</dbReference>
<dbReference type="GO" id="GO:0006508">
    <property type="term" value="P:proteolysis"/>
    <property type="evidence" value="ECO:0007669"/>
    <property type="project" value="InterPro"/>
</dbReference>
<evidence type="ECO:0000256" key="2">
    <source>
        <dbReference type="ARBA" id="ARBA00022729"/>
    </source>
</evidence>
<dbReference type="AlphaFoldDB" id="A0A835I7N7"/>
<sequence>MKNLNESKYGFWGVLARKAKSILDDENVAHQFNKPALHIPSDDMVILNLPSICNGTTFNSYMACPEGIKSPSIPSIDSPKHRRFKESKVIGARFYNSRGEYDSSDFKSTRDYEGHRSHTASTVGGNVVKGASYYGKGASYYGLAAFDDAIADRVNVISVSLGSEEPQEYFKDPIAIGSFHAMRKGILTSNSAAQIQQETPDHF</sequence>
<evidence type="ECO:0000313" key="3">
    <source>
        <dbReference type="EMBL" id="KAF9613955.1"/>
    </source>
</evidence>
<gene>
    <name evidence="3" type="ORF">IFM89_014020</name>
</gene>
<comment type="caution">
    <text evidence="3">The sequence shown here is derived from an EMBL/GenBank/DDBJ whole genome shotgun (WGS) entry which is preliminary data.</text>
</comment>
<dbReference type="Gene3D" id="3.40.50.200">
    <property type="entry name" value="Peptidase S8/S53 domain"/>
    <property type="match status" value="2"/>
</dbReference>
<dbReference type="Proteomes" id="UP000631114">
    <property type="component" value="Unassembled WGS sequence"/>
</dbReference>
<evidence type="ECO:0000313" key="4">
    <source>
        <dbReference type="Proteomes" id="UP000631114"/>
    </source>
</evidence>
<dbReference type="InterPro" id="IPR045051">
    <property type="entry name" value="SBT"/>
</dbReference>
<evidence type="ECO:0000256" key="1">
    <source>
        <dbReference type="ARBA" id="ARBA00011073"/>
    </source>
</evidence>
<dbReference type="PANTHER" id="PTHR10795">
    <property type="entry name" value="PROPROTEIN CONVERTASE SUBTILISIN/KEXIN"/>
    <property type="match status" value="1"/>
</dbReference>
<dbReference type="InterPro" id="IPR036852">
    <property type="entry name" value="Peptidase_S8/S53_dom_sf"/>
</dbReference>
<organism evidence="3 4">
    <name type="scientific">Coptis chinensis</name>
    <dbReference type="NCBI Taxonomy" id="261450"/>
    <lineage>
        <taxon>Eukaryota</taxon>
        <taxon>Viridiplantae</taxon>
        <taxon>Streptophyta</taxon>
        <taxon>Embryophyta</taxon>
        <taxon>Tracheophyta</taxon>
        <taxon>Spermatophyta</taxon>
        <taxon>Magnoliopsida</taxon>
        <taxon>Ranunculales</taxon>
        <taxon>Ranunculaceae</taxon>
        <taxon>Coptidoideae</taxon>
        <taxon>Coptis</taxon>
    </lineage>
</organism>
<dbReference type="GO" id="GO:0004252">
    <property type="term" value="F:serine-type endopeptidase activity"/>
    <property type="evidence" value="ECO:0007669"/>
    <property type="project" value="InterPro"/>
</dbReference>
<evidence type="ECO:0008006" key="5">
    <source>
        <dbReference type="Google" id="ProtNLM"/>
    </source>
</evidence>
<protein>
    <recommendedName>
        <fullName evidence="5">Peptidase S8/S53 domain-containing protein</fullName>
    </recommendedName>
</protein>
<comment type="similarity">
    <text evidence="1">Belongs to the peptidase S8 family.</text>
</comment>
<reference evidence="3 4" key="1">
    <citation type="submission" date="2020-10" db="EMBL/GenBank/DDBJ databases">
        <title>The Coptis chinensis genome and diversification of protoberbering-type alkaloids.</title>
        <authorList>
            <person name="Wang B."/>
            <person name="Shu S."/>
            <person name="Song C."/>
            <person name="Liu Y."/>
        </authorList>
    </citation>
    <scope>NUCLEOTIDE SEQUENCE [LARGE SCALE GENOMIC DNA]</scope>
    <source>
        <strain evidence="3">HL-2020</strain>
        <tissue evidence="3">Leaf</tissue>
    </source>
</reference>
<keyword evidence="4" id="KW-1185">Reference proteome</keyword>
<keyword evidence="2" id="KW-0732">Signal</keyword>
<proteinExistence type="inferred from homology"/>
<name>A0A835I7N7_9MAGN</name>
<accession>A0A835I7N7</accession>
<dbReference type="OrthoDB" id="4803627at2759"/>